<sequence length="108" mass="12188">MSEVIAFGTGWEKNTSYPRTNSQLPLFPSVIKRERVTVAILRLNNIHLAKQIKTNSLVIHSGQREIAKRKSEASLQLNSKSVLEINHGKKGFCALFAEEFSTKSLFEE</sequence>
<comment type="caution">
    <text evidence="1">The sequence shown here is derived from an EMBL/GenBank/DDBJ whole genome shotgun (WGS) entry which is preliminary data.</text>
</comment>
<dbReference type="EMBL" id="BPLR01000687">
    <property type="protein sequence ID" value="GIY96650.1"/>
    <property type="molecule type" value="Genomic_DNA"/>
</dbReference>
<organism evidence="1 2">
    <name type="scientific">Caerostris extrusa</name>
    <name type="common">Bark spider</name>
    <name type="synonym">Caerostris bankana</name>
    <dbReference type="NCBI Taxonomy" id="172846"/>
    <lineage>
        <taxon>Eukaryota</taxon>
        <taxon>Metazoa</taxon>
        <taxon>Ecdysozoa</taxon>
        <taxon>Arthropoda</taxon>
        <taxon>Chelicerata</taxon>
        <taxon>Arachnida</taxon>
        <taxon>Araneae</taxon>
        <taxon>Araneomorphae</taxon>
        <taxon>Entelegynae</taxon>
        <taxon>Araneoidea</taxon>
        <taxon>Araneidae</taxon>
        <taxon>Caerostris</taxon>
    </lineage>
</organism>
<evidence type="ECO:0000313" key="2">
    <source>
        <dbReference type="Proteomes" id="UP001054945"/>
    </source>
</evidence>
<reference evidence="1 2" key="1">
    <citation type="submission" date="2021-06" db="EMBL/GenBank/DDBJ databases">
        <title>Caerostris extrusa draft genome.</title>
        <authorList>
            <person name="Kono N."/>
            <person name="Arakawa K."/>
        </authorList>
    </citation>
    <scope>NUCLEOTIDE SEQUENCE [LARGE SCALE GENOMIC DNA]</scope>
</reference>
<dbReference type="AlphaFoldDB" id="A0AAV4XR34"/>
<proteinExistence type="predicted"/>
<name>A0AAV4XR34_CAEEX</name>
<evidence type="ECO:0000313" key="1">
    <source>
        <dbReference type="EMBL" id="GIY96650.1"/>
    </source>
</evidence>
<keyword evidence="2" id="KW-1185">Reference proteome</keyword>
<gene>
    <name evidence="1" type="ORF">CEXT_128291</name>
</gene>
<protein>
    <submittedName>
        <fullName evidence="1">Uncharacterized protein</fullName>
    </submittedName>
</protein>
<dbReference type="Proteomes" id="UP001054945">
    <property type="component" value="Unassembled WGS sequence"/>
</dbReference>
<accession>A0AAV4XR34</accession>